<keyword evidence="3 8" id="KW-0396">Initiation factor</keyword>
<dbReference type="SUPFAM" id="SSF50447">
    <property type="entry name" value="Translation proteins"/>
    <property type="match status" value="1"/>
</dbReference>
<dbReference type="HAMAP" id="MF_00100_A">
    <property type="entry name" value="IF_2_A"/>
    <property type="match status" value="1"/>
</dbReference>
<dbReference type="CDD" id="cd03703">
    <property type="entry name" value="aeIF5B_II"/>
    <property type="match status" value="1"/>
</dbReference>
<dbReference type="PANTHER" id="PTHR43381:SF4">
    <property type="entry name" value="EUKARYOTIC TRANSLATION INITIATION FACTOR 5B"/>
    <property type="match status" value="1"/>
</dbReference>
<dbReference type="SUPFAM" id="SSF52540">
    <property type="entry name" value="P-loop containing nucleoside triphosphate hydrolases"/>
    <property type="match status" value="1"/>
</dbReference>
<reference evidence="11 12" key="1">
    <citation type="journal article" date="2010" name="Appl. Environ. Microbiol.">
        <title>The genome sequence of the crenarchaeon Acidilobus saccharovorans supports a new order, Acidilobales, and suggests an important ecological role in terrestrial acidic hot springs.</title>
        <authorList>
            <person name="Mardanov A.V."/>
            <person name="Svetlitchnyi V.A."/>
            <person name="Beletsky A.V."/>
            <person name="Prokofeva M.I."/>
            <person name="Bonch-Osmolovskaya E.A."/>
            <person name="Ravin N.V."/>
            <person name="Skryabin K.G."/>
        </authorList>
    </citation>
    <scope>NUCLEOTIDE SEQUENCE [LARGE SCALE GENOMIC DNA]</scope>
    <source>
        <strain evidence="12">DSM 16705 / JCM 18335 / VKM B-2471 / 345-15</strain>
    </source>
</reference>
<dbReference type="InterPro" id="IPR036925">
    <property type="entry name" value="TIF_IF2_dom3_sf"/>
</dbReference>
<dbReference type="PANTHER" id="PTHR43381">
    <property type="entry name" value="TRANSLATION INITIATION FACTOR IF-2-RELATED"/>
    <property type="match status" value="1"/>
</dbReference>
<dbReference type="PROSITE" id="PS51722">
    <property type="entry name" value="G_TR_2"/>
    <property type="match status" value="1"/>
</dbReference>
<dbReference type="Pfam" id="PF00009">
    <property type="entry name" value="GTP_EFTU"/>
    <property type="match status" value="1"/>
</dbReference>
<evidence type="ECO:0000256" key="9">
    <source>
        <dbReference type="RuleBase" id="RU000644"/>
    </source>
</evidence>
<dbReference type="PRINTS" id="PR00315">
    <property type="entry name" value="ELONGATNFCT"/>
</dbReference>
<dbReference type="SUPFAM" id="SSF52156">
    <property type="entry name" value="Initiation factor IF2/eIF5b, domain 3"/>
    <property type="match status" value="1"/>
</dbReference>
<feature type="binding site" evidence="8">
    <location>
        <begin position="137"/>
        <end position="140"/>
    </location>
    <ligand>
        <name>GTP</name>
        <dbReference type="ChEBI" id="CHEBI:37565"/>
    </ligand>
</feature>
<evidence type="ECO:0000256" key="3">
    <source>
        <dbReference type="ARBA" id="ARBA00022540"/>
    </source>
</evidence>
<dbReference type="Gene3D" id="3.40.50.300">
    <property type="entry name" value="P-loop containing nucleotide triphosphate hydrolases"/>
    <property type="match status" value="1"/>
</dbReference>
<dbReference type="Pfam" id="PF03144">
    <property type="entry name" value="GTP_EFTU_D2"/>
    <property type="match status" value="1"/>
</dbReference>
<dbReference type="FunCoup" id="D9Q2G1">
    <property type="interactions" value="95"/>
</dbReference>
<dbReference type="STRING" id="666510.ASAC_1094"/>
<dbReference type="InterPro" id="IPR009000">
    <property type="entry name" value="Transl_B-barrel_sf"/>
</dbReference>
<evidence type="ECO:0000256" key="4">
    <source>
        <dbReference type="ARBA" id="ARBA00022741"/>
    </source>
</evidence>
<evidence type="ECO:0000256" key="2">
    <source>
        <dbReference type="ARBA" id="ARBA00020166"/>
    </source>
</evidence>
<dbReference type="KEGG" id="asc:ASAC_1094"/>
<dbReference type="InterPro" id="IPR027417">
    <property type="entry name" value="P-loop_NTPase"/>
</dbReference>
<protein>
    <recommendedName>
        <fullName evidence="2 8">Probable translation initiation factor IF-2</fullName>
    </recommendedName>
</protein>
<feature type="domain" description="Tr-type G" evidence="10">
    <location>
        <begin position="10"/>
        <end position="228"/>
    </location>
</feature>
<dbReference type="GeneID" id="9499341"/>
<dbReference type="Gene3D" id="2.40.30.10">
    <property type="entry name" value="Translation factors"/>
    <property type="match status" value="2"/>
</dbReference>
<dbReference type="HOGENOM" id="CLU_002656_3_3_2"/>
<dbReference type="CDD" id="cd16266">
    <property type="entry name" value="IF2_aeIF5B_IV"/>
    <property type="match status" value="1"/>
</dbReference>
<dbReference type="InterPro" id="IPR004544">
    <property type="entry name" value="TF_aIF-2_arc"/>
</dbReference>
<evidence type="ECO:0000256" key="6">
    <source>
        <dbReference type="ARBA" id="ARBA00023134"/>
    </source>
</evidence>
<keyword evidence="12" id="KW-1185">Reference proteome</keyword>
<dbReference type="CDD" id="cd01887">
    <property type="entry name" value="IF2_eIF5B"/>
    <property type="match status" value="1"/>
</dbReference>
<evidence type="ECO:0000313" key="11">
    <source>
        <dbReference type="EMBL" id="ADL19499.1"/>
    </source>
</evidence>
<comment type="function">
    <text evidence="7 8 9">Function in general translation initiation by promoting the binding of the formylmethionine-tRNA to ribosomes. Seems to function along with eIF-2.</text>
</comment>
<evidence type="ECO:0000256" key="7">
    <source>
        <dbReference type="ARBA" id="ARBA00024852"/>
    </source>
</evidence>
<dbReference type="InterPro" id="IPR005225">
    <property type="entry name" value="Small_GTP-bd"/>
</dbReference>
<dbReference type="Gene3D" id="3.40.50.10050">
    <property type="entry name" value="Translation initiation factor IF- 2, domain 3"/>
    <property type="match status" value="1"/>
</dbReference>
<dbReference type="InterPro" id="IPR000795">
    <property type="entry name" value="T_Tr_GTP-bd_dom"/>
</dbReference>
<proteinExistence type="inferred from homology"/>
<dbReference type="InterPro" id="IPR029459">
    <property type="entry name" value="EFTU-type"/>
</dbReference>
<dbReference type="NCBIfam" id="TIGR00491">
    <property type="entry name" value="aIF-2"/>
    <property type="match status" value="1"/>
</dbReference>
<dbReference type="Proteomes" id="UP000000346">
    <property type="component" value="Chromosome"/>
</dbReference>
<dbReference type="AlphaFoldDB" id="D9Q2G1"/>
<comment type="similarity">
    <text evidence="1 8 9">Belongs to the TRAFAC class translation factor GTPase superfamily. Classic translation factor GTPase family. IF-2 subfamily.</text>
</comment>
<evidence type="ECO:0000313" key="12">
    <source>
        <dbReference type="Proteomes" id="UP000000346"/>
    </source>
</evidence>
<dbReference type="InterPro" id="IPR004161">
    <property type="entry name" value="EFTu-like_2"/>
</dbReference>
<dbReference type="EMBL" id="CP001742">
    <property type="protein sequence ID" value="ADL19499.1"/>
    <property type="molecule type" value="Genomic_DNA"/>
</dbReference>
<dbReference type="GO" id="GO:0005737">
    <property type="term" value="C:cytoplasm"/>
    <property type="evidence" value="ECO:0007669"/>
    <property type="project" value="TreeGrafter"/>
</dbReference>
<dbReference type="Pfam" id="PF11987">
    <property type="entry name" value="IF-2"/>
    <property type="match status" value="1"/>
</dbReference>
<dbReference type="FunFam" id="3.40.50.10050:FF:000001">
    <property type="entry name" value="Translation initiation factor IF-2"/>
    <property type="match status" value="1"/>
</dbReference>
<organism evidence="11 12">
    <name type="scientific">Acidilobus saccharovorans (strain DSM 16705 / JCM 18335 / VKM B-2471 / 345-15)</name>
    <dbReference type="NCBI Taxonomy" id="666510"/>
    <lineage>
        <taxon>Archaea</taxon>
        <taxon>Thermoproteota</taxon>
        <taxon>Thermoprotei</taxon>
        <taxon>Acidilobales</taxon>
        <taxon>Acidilobaceae</taxon>
        <taxon>Acidilobus</taxon>
    </lineage>
</organism>
<evidence type="ECO:0000256" key="5">
    <source>
        <dbReference type="ARBA" id="ARBA00022917"/>
    </source>
</evidence>
<keyword evidence="5 8" id="KW-0648">Protein biosynthesis</keyword>
<name>D9Q2G1_ACIS3</name>
<dbReference type="FunFam" id="2.40.30.10:FF:000013">
    <property type="entry name" value="eukaryotic translation initiation factor 5B"/>
    <property type="match status" value="1"/>
</dbReference>
<dbReference type="NCBIfam" id="NF003078">
    <property type="entry name" value="PRK04004.1"/>
    <property type="match status" value="1"/>
</dbReference>
<dbReference type="eggNOG" id="arCOG01560">
    <property type="taxonomic scope" value="Archaea"/>
</dbReference>
<feature type="binding site" evidence="8">
    <location>
        <begin position="83"/>
        <end position="87"/>
    </location>
    <ligand>
        <name>GTP</name>
        <dbReference type="ChEBI" id="CHEBI:37565"/>
    </ligand>
</feature>
<dbReference type="InterPro" id="IPR023115">
    <property type="entry name" value="TIF_IF2_dom3"/>
</dbReference>
<dbReference type="Pfam" id="PF14578">
    <property type="entry name" value="GTP_EFTU_D4"/>
    <property type="match status" value="1"/>
</dbReference>
<dbReference type="FunFam" id="3.40.50.300:FF:000112">
    <property type="entry name" value="Eukaryotic translation initiation factor 5B"/>
    <property type="match status" value="1"/>
</dbReference>
<dbReference type="InterPro" id="IPR015760">
    <property type="entry name" value="TIF_IF2"/>
</dbReference>
<dbReference type="InParanoid" id="D9Q2G1"/>
<evidence type="ECO:0000256" key="1">
    <source>
        <dbReference type="ARBA" id="ARBA00007733"/>
    </source>
</evidence>
<dbReference type="NCBIfam" id="TIGR00231">
    <property type="entry name" value="small_GTP"/>
    <property type="match status" value="1"/>
</dbReference>
<feature type="binding site" evidence="8">
    <location>
        <begin position="19"/>
        <end position="26"/>
    </location>
    <ligand>
        <name>GTP</name>
        <dbReference type="ChEBI" id="CHEBI:37565"/>
    </ligand>
</feature>
<gene>
    <name evidence="8" type="primary">infB</name>
    <name evidence="11" type="ordered locus">ASAC_1094</name>
</gene>
<keyword evidence="6 8" id="KW-0342">GTP-binding</keyword>
<keyword evidence="4 8" id="KW-0547">Nucleotide-binding</keyword>
<dbReference type="OrthoDB" id="30957at2157"/>
<dbReference type="GO" id="GO:0003924">
    <property type="term" value="F:GTPase activity"/>
    <property type="evidence" value="ECO:0007669"/>
    <property type="project" value="UniProtKB-UniRule"/>
</dbReference>
<accession>D9Q2G1</accession>
<evidence type="ECO:0000256" key="8">
    <source>
        <dbReference type="HAMAP-Rule" id="MF_00100"/>
    </source>
</evidence>
<sequence length="609" mass="66221">MSTQSQQPKLRQPIVVVLGHVDHGKTSLLDKIRSTAVAAKEAGGITQHIGASIVPADVIEKLAEPLRKLIPIKLSIPGLLFIDTPGHELFSNLRKRGGSVADFAILVVDVTKGFQNQTYESLDLLRSRKVPFLVAANKIDRIPGWTSYPDEPFIISYERQSEEAKRNLEEVIYGKIVLSLSEQGFSADLFTRIKDFTKTVAVVPVSAKTGEGIPDLLAVLAGLTQQYLKKRLQYAEGPAKGSILEVKEIPGLGTVVDAIIYDGVIKEGDTIVLNGKNGPIITTVRSLLMPAPLSDMRAKGVKFVSVPEVQAAAGVRIAASGLDDALAGSSLYVATSPDEAKEIAEKLRGEVKELIFKGDNVGVIVKADTLGTLEALLEALRRLNVPVKSADVGNVSKNDVLEASLTAKADKSLGVILAFNVKVLPEAEQEAARSGVKIFSDNIIYHLLDQYTEWRERLKEEEINAQLNQLVRPGKFMILPGFVFRRSDPVIVGIEVLGGVVRPGYPLISSKGREVGRVLAIKDNDKSLDVVRTGARVAISIEGKVMVGRQIDEGDIVYTDVPVDHAIKLLTDFRKFISDDEVIVLKEIAELKKKLGQKEYVVVLNRLGS</sequence>
<evidence type="ECO:0000259" key="10">
    <source>
        <dbReference type="PROSITE" id="PS51722"/>
    </source>
</evidence>
<dbReference type="RefSeq" id="WP_013267011.1">
    <property type="nucleotide sequence ID" value="NC_014374.1"/>
</dbReference>
<dbReference type="GO" id="GO:0003743">
    <property type="term" value="F:translation initiation factor activity"/>
    <property type="evidence" value="ECO:0007669"/>
    <property type="project" value="UniProtKB-UniRule"/>
</dbReference>
<dbReference type="GO" id="GO:0005525">
    <property type="term" value="F:GTP binding"/>
    <property type="evidence" value="ECO:0007669"/>
    <property type="project" value="UniProtKB-KW"/>
</dbReference>